<protein>
    <submittedName>
        <fullName evidence="1">Uncharacterized protein</fullName>
    </submittedName>
</protein>
<organism evidence="1 2">
    <name type="scientific">Gemmobacter aquaticus</name>
    <dbReference type="NCBI Taxonomy" id="490185"/>
    <lineage>
        <taxon>Bacteria</taxon>
        <taxon>Pseudomonadati</taxon>
        <taxon>Pseudomonadota</taxon>
        <taxon>Alphaproteobacteria</taxon>
        <taxon>Rhodobacterales</taxon>
        <taxon>Paracoccaceae</taxon>
        <taxon>Gemmobacter</taxon>
    </lineage>
</organism>
<comment type="caution">
    <text evidence="1">The sequence shown here is derived from an EMBL/GenBank/DDBJ whole genome shotgun (WGS) entry which is preliminary data.</text>
</comment>
<dbReference type="AlphaFoldDB" id="A0A917YLR9"/>
<gene>
    <name evidence="1" type="ORF">GCM10010991_28160</name>
</gene>
<evidence type="ECO:0000313" key="1">
    <source>
        <dbReference type="EMBL" id="GGO35606.1"/>
    </source>
</evidence>
<dbReference type="EMBL" id="BMLP01000006">
    <property type="protein sequence ID" value="GGO35606.1"/>
    <property type="molecule type" value="Genomic_DNA"/>
</dbReference>
<proteinExistence type="predicted"/>
<sequence length="143" mass="16011">MNQRQTDCQRQIMPQDKWQARGINQAERCLAFSIAGKRARQQCDRDIVMMWRWWRLFGQSAKERHGARVGRIEPVGVFSIRSGLGSGADPLQQRSPFDKAARCGFGRRVKGGLKRKKPVNDGKLGAGHLRSGLRLGHAVSGTT</sequence>
<accession>A0A917YLR9</accession>
<keyword evidence="2" id="KW-1185">Reference proteome</keyword>
<evidence type="ECO:0000313" key="2">
    <source>
        <dbReference type="Proteomes" id="UP000598196"/>
    </source>
</evidence>
<dbReference type="Proteomes" id="UP000598196">
    <property type="component" value="Unassembled WGS sequence"/>
</dbReference>
<name>A0A917YLR9_9RHOB</name>
<reference evidence="1 2" key="1">
    <citation type="journal article" date="2014" name="Int. J. Syst. Evol. Microbiol.">
        <title>Complete genome sequence of Corynebacterium casei LMG S-19264T (=DSM 44701T), isolated from a smear-ripened cheese.</title>
        <authorList>
            <consortium name="US DOE Joint Genome Institute (JGI-PGF)"/>
            <person name="Walter F."/>
            <person name="Albersmeier A."/>
            <person name="Kalinowski J."/>
            <person name="Ruckert C."/>
        </authorList>
    </citation>
    <scope>NUCLEOTIDE SEQUENCE [LARGE SCALE GENOMIC DNA]</scope>
    <source>
        <strain evidence="1 2">CGMCC 1.7029</strain>
    </source>
</reference>